<gene>
    <name evidence="2" type="ORF">O6P43_032446</name>
</gene>
<keyword evidence="3" id="KW-1185">Reference proteome</keyword>
<evidence type="ECO:0000313" key="3">
    <source>
        <dbReference type="Proteomes" id="UP001163823"/>
    </source>
</evidence>
<organism evidence="2 3">
    <name type="scientific">Quillaja saponaria</name>
    <name type="common">Soap bark tree</name>
    <dbReference type="NCBI Taxonomy" id="32244"/>
    <lineage>
        <taxon>Eukaryota</taxon>
        <taxon>Viridiplantae</taxon>
        <taxon>Streptophyta</taxon>
        <taxon>Embryophyta</taxon>
        <taxon>Tracheophyta</taxon>
        <taxon>Spermatophyta</taxon>
        <taxon>Magnoliopsida</taxon>
        <taxon>eudicotyledons</taxon>
        <taxon>Gunneridae</taxon>
        <taxon>Pentapetalae</taxon>
        <taxon>rosids</taxon>
        <taxon>fabids</taxon>
        <taxon>Fabales</taxon>
        <taxon>Quillajaceae</taxon>
        <taxon>Quillaja</taxon>
    </lineage>
</organism>
<dbReference type="Proteomes" id="UP001163823">
    <property type="component" value="Chromosome 14"/>
</dbReference>
<feature type="region of interest" description="Disordered" evidence="1">
    <location>
        <begin position="1"/>
        <end position="20"/>
    </location>
</feature>
<proteinExistence type="predicted"/>
<comment type="caution">
    <text evidence="2">The sequence shown here is derived from an EMBL/GenBank/DDBJ whole genome shotgun (WGS) entry which is preliminary data.</text>
</comment>
<dbReference type="KEGG" id="qsa:O6P43_032446"/>
<dbReference type="AlphaFoldDB" id="A0AAD7P5Q0"/>
<evidence type="ECO:0000313" key="2">
    <source>
        <dbReference type="EMBL" id="KAJ7942825.1"/>
    </source>
</evidence>
<reference evidence="2" key="1">
    <citation type="journal article" date="2023" name="Science">
        <title>Elucidation of the pathway for biosynthesis of saponin adjuvants from the soapbark tree.</title>
        <authorList>
            <person name="Reed J."/>
            <person name="Orme A."/>
            <person name="El-Demerdash A."/>
            <person name="Owen C."/>
            <person name="Martin L.B.B."/>
            <person name="Misra R.C."/>
            <person name="Kikuchi S."/>
            <person name="Rejzek M."/>
            <person name="Martin A.C."/>
            <person name="Harkess A."/>
            <person name="Leebens-Mack J."/>
            <person name="Louveau T."/>
            <person name="Stephenson M.J."/>
            <person name="Osbourn A."/>
        </authorList>
    </citation>
    <scope>NUCLEOTIDE SEQUENCE</scope>
    <source>
        <strain evidence="2">S10</strain>
    </source>
</reference>
<dbReference type="EMBL" id="JARAOO010000014">
    <property type="protein sequence ID" value="KAJ7942825.1"/>
    <property type="molecule type" value="Genomic_DNA"/>
</dbReference>
<sequence length="86" mass="9900">MSGSQPSDGTRSSTLNQGSRWSSLGQWRFEPLFSILWQLKSSSQQLEAFATARRSKFHQRSHHRSRDALPRATTTFCQNFATHIQF</sequence>
<evidence type="ECO:0000256" key="1">
    <source>
        <dbReference type="SAM" id="MobiDB-lite"/>
    </source>
</evidence>
<protein>
    <submittedName>
        <fullName evidence="2">Uncharacterized protein</fullName>
    </submittedName>
</protein>
<accession>A0AAD7P5Q0</accession>
<name>A0AAD7P5Q0_QUISA</name>